<dbReference type="Proteomes" id="UP001062165">
    <property type="component" value="Chromosome"/>
</dbReference>
<protein>
    <recommendedName>
        <fullName evidence="5 7">Uronate isomerase</fullName>
        <ecNumber evidence="4 7">5.3.1.12</ecNumber>
    </recommendedName>
    <alternativeName>
        <fullName evidence="7">Glucuronate isomerase</fullName>
    </alternativeName>
    <alternativeName>
        <fullName evidence="7">Uronic isomerase</fullName>
    </alternativeName>
</protein>
<dbReference type="RefSeq" id="WP_263050832.1">
    <property type="nucleotide sequence ID" value="NZ_CP106735.1"/>
</dbReference>
<dbReference type="EMBL" id="CP106735">
    <property type="protein sequence ID" value="UXX79089.1"/>
    <property type="molecule type" value="Genomic_DNA"/>
</dbReference>
<evidence type="ECO:0000313" key="9">
    <source>
        <dbReference type="Proteomes" id="UP001062165"/>
    </source>
</evidence>
<dbReference type="GO" id="GO:0008880">
    <property type="term" value="F:glucuronate isomerase activity"/>
    <property type="evidence" value="ECO:0007669"/>
    <property type="project" value="UniProtKB-EC"/>
</dbReference>
<dbReference type="PANTHER" id="PTHR30068:SF4">
    <property type="entry name" value="URONATE ISOMERASE"/>
    <property type="match status" value="1"/>
</dbReference>
<name>A0ABY6CZF9_9BACT</name>
<evidence type="ECO:0000313" key="8">
    <source>
        <dbReference type="EMBL" id="UXX79089.1"/>
    </source>
</evidence>
<comment type="similarity">
    <text evidence="3 7">Belongs to the metallo-dependent hydrolases superfamily. Uronate isomerase family.</text>
</comment>
<dbReference type="SUPFAM" id="SSF51556">
    <property type="entry name" value="Metallo-dependent hydrolases"/>
    <property type="match status" value="1"/>
</dbReference>
<comment type="catalytic activity">
    <reaction evidence="7">
        <text>aldehydo-D-galacturonate = keto-D-tagaturonate</text>
        <dbReference type="Rhea" id="RHEA:27702"/>
        <dbReference type="ChEBI" id="CHEBI:12952"/>
        <dbReference type="ChEBI" id="CHEBI:17886"/>
    </reaction>
</comment>
<reference evidence="8" key="1">
    <citation type="submission" date="2022-10" db="EMBL/GenBank/DDBJ databases">
        <title>Comparative genomics and taxonomic characterization of three novel marine species of genus Reichenbachiella exhibiting antioxidant and polysaccharide degradation activities.</title>
        <authorList>
            <person name="Muhammad N."/>
            <person name="Lee Y.-J."/>
            <person name="Ko J."/>
            <person name="Kim S.-G."/>
        </authorList>
    </citation>
    <scope>NUCLEOTIDE SEQUENCE</scope>
    <source>
        <strain evidence="8">Wsw4-B4</strain>
    </source>
</reference>
<dbReference type="HAMAP" id="MF_00675">
    <property type="entry name" value="UxaC"/>
    <property type="match status" value="1"/>
</dbReference>
<evidence type="ECO:0000256" key="3">
    <source>
        <dbReference type="ARBA" id="ARBA00008397"/>
    </source>
</evidence>
<dbReference type="InterPro" id="IPR032466">
    <property type="entry name" value="Metal_Hydrolase"/>
</dbReference>
<evidence type="ECO:0000256" key="2">
    <source>
        <dbReference type="ARBA" id="ARBA00004892"/>
    </source>
</evidence>
<dbReference type="NCBIfam" id="NF002794">
    <property type="entry name" value="PRK02925.1"/>
    <property type="match status" value="1"/>
</dbReference>
<dbReference type="InterPro" id="IPR003766">
    <property type="entry name" value="Uronate_isomerase"/>
</dbReference>
<dbReference type="PANTHER" id="PTHR30068">
    <property type="entry name" value="URONATE ISOMERASE"/>
    <property type="match status" value="1"/>
</dbReference>
<evidence type="ECO:0000256" key="1">
    <source>
        <dbReference type="ARBA" id="ARBA00001165"/>
    </source>
</evidence>
<evidence type="ECO:0000256" key="6">
    <source>
        <dbReference type="ARBA" id="ARBA00023235"/>
    </source>
</evidence>
<evidence type="ECO:0000256" key="4">
    <source>
        <dbReference type="ARBA" id="ARBA00012546"/>
    </source>
</evidence>
<dbReference type="Gene3D" id="1.10.2020.10">
    <property type="entry name" value="uronate isomerase, domain 2, chain A"/>
    <property type="match status" value="1"/>
</dbReference>
<keyword evidence="9" id="KW-1185">Reference proteome</keyword>
<dbReference type="EC" id="5.3.1.12" evidence="4 7"/>
<accession>A0ABY6CZF9</accession>
<dbReference type="Gene3D" id="3.20.20.140">
    <property type="entry name" value="Metal-dependent hydrolases"/>
    <property type="match status" value="1"/>
</dbReference>
<evidence type="ECO:0000256" key="5">
    <source>
        <dbReference type="ARBA" id="ARBA00020555"/>
    </source>
</evidence>
<keyword evidence="6 7" id="KW-0413">Isomerase</keyword>
<evidence type="ECO:0000256" key="7">
    <source>
        <dbReference type="HAMAP-Rule" id="MF_00675"/>
    </source>
</evidence>
<comment type="pathway">
    <text evidence="2 7">Carbohydrate metabolism; pentose and glucuronate interconversion.</text>
</comment>
<comment type="catalytic activity">
    <reaction evidence="1 7">
        <text>D-glucuronate = D-fructuronate</text>
        <dbReference type="Rhea" id="RHEA:13049"/>
        <dbReference type="ChEBI" id="CHEBI:58720"/>
        <dbReference type="ChEBI" id="CHEBI:59863"/>
        <dbReference type="EC" id="5.3.1.12"/>
    </reaction>
</comment>
<organism evidence="8 9">
    <name type="scientific">Reichenbachiella carrageenanivorans</name>
    <dbReference type="NCBI Taxonomy" id="2979869"/>
    <lineage>
        <taxon>Bacteria</taxon>
        <taxon>Pseudomonadati</taxon>
        <taxon>Bacteroidota</taxon>
        <taxon>Cytophagia</taxon>
        <taxon>Cytophagales</taxon>
        <taxon>Reichenbachiellaceae</taxon>
        <taxon>Reichenbachiella</taxon>
    </lineage>
</organism>
<sequence length="469" mass="53978">MKSFLGDNFLLSNEIAEALYHDFAKDQPIIDYHNHLSPELIAKDHQFENISEAWLHGDHYKWRAMRANGIDEKYITGSASDADKFEQWAKTVPYTLRNPLYHWTHLELQRYFGVSTLLSPDTSKEIYQEVNRQLQQKSHSCEGLLKSRKVELLCTTDDPTDDLSYHQQIQQQSMAVKVYPTFRPDKALGLGDPKSYLSYLEKLGSAAGITIQNLDTLLEALQQRVDHFHHIGGRISDLGFNQLPYLNPKEKNRDANFKSILEGKNLNIAEVEDLQAYILTELCKMYHTKGWAQQFHLGALRNNNERALRELGPDTGYDSMGDFDQADRISRFLNNLDNTDQLAKTILYNLNSRDNDLLATMAGNFNDGKTVGKIQFGSGWWFLDQKTGMENQMNSLSNMGLLSRFIGMLTDSRSFLSFPRHEYFRRILCNLIGTDVVNGELPNDIQWLGSMVNDICYHNAKNYFEFEQD</sequence>
<proteinExistence type="inferred from homology"/>
<dbReference type="Pfam" id="PF02614">
    <property type="entry name" value="UxaC"/>
    <property type="match status" value="1"/>
</dbReference>
<gene>
    <name evidence="7 8" type="primary">uxaC</name>
    <name evidence="8" type="ORF">N7E81_17175</name>
</gene>